<sequence length="302" mass="33774">MNPELCNREHLRIVVRLAAFFTLFFCTVSSYARPDMSPLGPNIADKGSAFYHFSVRTFDSTDGKRHYKVWTGIPNKAPPASGYPAVYLLDGNAVMDRLSDAFLQTLSQHNPPVIVAIGYQTPLPFDLESRTWDYTPPAEGNEQVLRGRKGGGSQAFRQLIEQTIAPQVEQHTAINPHKRALWGHSYGGLFVLDAYLSSRIFTAYYTAVPSIDHNNVALLNQITHTEKQRVSHKQLWLMEGDGEQRVREKGNHLDVLIAIRETASTLRDNGTAATFLLFPGLTHGEMFTASFQAALQRIATEE</sequence>
<dbReference type="InterPro" id="IPR052558">
    <property type="entry name" value="Siderophore_Hydrolase_D"/>
</dbReference>
<dbReference type="GO" id="GO:0016788">
    <property type="term" value="F:hydrolase activity, acting on ester bonds"/>
    <property type="evidence" value="ECO:0007669"/>
    <property type="project" value="TreeGrafter"/>
</dbReference>
<gene>
    <name evidence="3" type="ORF">GA0061071_10497</name>
</gene>
<dbReference type="OrthoDB" id="9784036at2"/>
<keyword evidence="4" id="KW-1185">Reference proteome</keyword>
<dbReference type="EMBL" id="FMAY01000004">
    <property type="protein sequence ID" value="SCC01394.1"/>
    <property type="molecule type" value="Genomic_DNA"/>
</dbReference>
<proteinExistence type="inferred from homology"/>
<dbReference type="Gene3D" id="3.40.50.1820">
    <property type="entry name" value="alpha/beta hydrolase"/>
    <property type="match status" value="1"/>
</dbReference>
<keyword evidence="2" id="KW-0378">Hydrolase</keyword>
<protein>
    <recommendedName>
        <fullName evidence="5">Alpha/beta hydrolase</fullName>
    </recommendedName>
</protein>
<dbReference type="InterPro" id="IPR000801">
    <property type="entry name" value="Esterase-like"/>
</dbReference>
<dbReference type="InterPro" id="IPR029058">
    <property type="entry name" value="AB_hydrolase_fold"/>
</dbReference>
<dbReference type="AlphaFoldDB" id="A0A1C4B3M5"/>
<name>A0A1C4B3M5_9ENTR</name>
<organism evidence="3 4">
    <name type="scientific">Kosakonia oryzendophytica</name>
    <dbReference type="NCBI Taxonomy" id="1005665"/>
    <lineage>
        <taxon>Bacteria</taxon>
        <taxon>Pseudomonadati</taxon>
        <taxon>Pseudomonadota</taxon>
        <taxon>Gammaproteobacteria</taxon>
        <taxon>Enterobacterales</taxon>
        <taxon>Enterobacteriaceae</taxon>
        <taxon>Kosakonia</taxon>
    </lineage>
</organism>
<evidence type="ECO:0000256" key="2">
    <source>
        <dbReference type="ARBA" id="ARBA00022801"/>
    </source>
</evidence>
<dbReference type="PANTHER" id="PTHR40841:SF2">
    <property type="entry name" value="SIDEROPHORE-DEGRADING ESTERASE (EUROFUNG)"/>
    <property type="match status" value="1"/>
</dbReference>
<reference evidence="4" key="1">
    <citation type="submission" date="2016-08" db="EMBL/GenBank/DDBJ databases">
        <authorList>
            <person name="Varghese N."/>
            <person name="Submissions Spin"/>
        </authorList>
    </citation>
    <scope>NUCLEOTIDE SEQUENCE [LARGE SCALE GENOMIC DNA]</scope>
    <source>
        <strain evidence="4">REICA_082</strain>
    </source>
</reference>
<dbReference type="Proteomes" id="UP000198975">
    <property type="component" value="Unassembled WGS sequence"/>
</dbReference>
<evidence type="ECO:0000256" key="1">
    <source>
        <dbReference type="ARBA" id="ARBA00005622"/>
    </source>
</evidence>
<dbReference type="PANTHER" id="PTHR40841">
    <property type="entry name" value="SIDEROPHORE TRIACETYLFUSARININE C ESTERASE"/>
    <property type="match status" value="1"/>
</dbReference>
<comment type="similarity">
    <text evidence="1">Belongs to the esterase D family.</text>
</comment>
<evidence type="ECO:0008006" key="5">
    <source>
        <dbReference type="Google" id="ProtNLM"/>
    </source>
</evidence>
<dbReference type="Pfam" id="PF00756">
    <property type="entry name" value="Esterase"/>
    <property type="match status" value="1"/>
</dbReference>
<evidence type="ECO:0000313" key="4">
    <source>
        <dbReference type="Proteomes" id="UP000198975"/>
    </source>
</evidence>
<dbReference type="RefSeq" id="WP_088237153.1">
    <property type="nucleotide sequence ID" value="NZ_FMAY01000004.1"/>
</dbReference>
<accession>A0A1C4B3M5</accession>
<dbReference type="SUPFAM" id="SSF53474">
    <property type="entry name" value="alpha/beta-Hydrolases"/>
    <property type="match status" value="1"/>
</dbReference>
<evidence type="ECO:0000313" key="3">
    <source>
        <dbReference type="EMBL" id="SCC01394.1"/>
    </source>
</evidence>